<reference evidence="1" key="1">
    <citation type="submission" date="2021-04" db="EMBL/GenBank/DDBJ databases">
        <title>Genomics, taxonomy and metabolism of representatives of sulfur bacteria of the genus Thiothrix: Thiothrix fructosivorans QT, Thiothrix unzii A1T and three new species, Thiothrix subterranea sp. nov., Thiothrix litoralis sp. nov. and 'Candidatus Thiothrix anitrata' sp. nov.</title>
        <authorList>
            <person name="Ravin N.V."/>
            <person name="Smolyakov D."/>
            <person name="Rudenko T.S."/>
            <person name="Mardanov A.V."/>
            <person name="Beletsky A.V."/>
            <person name="Markov N.D."/>
            <person name="Fomenkov A.I."/>
            <person name="Roberts R.J."/>
            <person name="Karnachuk O.V."/>
            <person name="Novikov A."/>
            <person name="Grabovich M.Y."/>
        </authorList>
    </citation>
    <scope>NUCLEOTIDE SEQUENCE</scope>
    <source>
        <strain evidence="1">A1</strain>
    </source>
</reference>
<proteinExistence type="predicted"/>
<dbReference type="AlphaFoldDB" id="A0A975F9H5"/>
<protein>
    <submittedName>
        <fullName evidence="1">DUF2288 domain-containing protein</fullName>
    </submittedName>
</protein>
<keyword evidence="2" id="KW-1185">Reference proteome</keyword>
<dbReference type="KEGG" id="tun:J9260_17595"/>
<evidence type="ECO:0000313" key="1">
    <source>
        <dbReference type="EMBL" id="QTR53488.1"/>
    </source>
</evidence>
<dbReference type="EMBL" id="CP072793">
    <property type="protein sequence ID" value="QTR53488.1"/>
    <property type="molecule type" value="Genomic_DNA"/>
</dbReference>
<accession>A0A975F9H5</accession>
<dbReference type="Proteomes" id="UP000672009">
    <property type="component" value="Chromosome"/>
</dbReference>
<sequence length="100" mass="11492">MDEESLPLRERLNLETARIHWRELERYFASGKVIQVNTELDLIDVAVCLAEDQVQPLKAWMAAQQVQLLPDETAKTWAEQLPDNLWAVVVAPWVLVQARA</sequence>
<dbReference type="InterPro" id="IPR018741">
    <property type="entry name" value="DUF2288"/>
</dbReference>
<dbReference type="Pfam" id="PF10052">
    <property type="entry name" value="DUF2288"/>
    <property type="match status" value="1"/>
</dbReference>
<name>A0A975F9H5_9GAMM</name>
<dbReference type="RefSeq" id="WP_210219004.1">
    <property type="nucleotide sequence ID" value="NZ_CP072793.1"/>
</dbReference>
<evidence type="ECO:0000313" key="2">
    <source>
        <dbReference type="Proteomes" id="UP000672009"/>
    </source>
</evidence>
<gene>
    <name evidence="1" type="ORF">J9260_17595</name>
</gene>
<organism evidence="1 2">
    <name type="scientific">Thiothrix unzii</name>
    <dbReference type="NCBI Taxonomy" id="111769"/>
    <lineage>
        <taxon>Bacteria</taxon>
        <taxon>Pseudomonadati</taxon>
        <taxon>Pseudomonadota</taxon>
        <taxon>Gammaproteobacteria</taxon>
        <taxon>Thiotrichales</taxon>
        <taxon>Thiotrichaceae</taxon>
        <taxon>Thiothrix</taxon>
    </lineage>
</organism>